<evidence type="ECO:0000256" key="7">
    <source>
        <dbReference type="ARBA" id="ARBA00023118"/>
    </source>
</evidence>
<dbReference type="GO" id="GO:0046872">
    <property type="term" value="F:metal ion binding"/>
    <property type="evidence" value="ECO:0007669"/>
    <property type="project" value="UniProtKB-KW"/>
</dbReference>
<dbReference type="PANTHER" id="PTHR34047:SF8">
    <property type="entry name" value="PROTEIN YKFC"/>
    <property type="match status" value="1"/>
</dbReference>
<evidence type="ECO:0000256" key="8">
    <source>
        <dbReference type="ARBA" id="ARBA00034120"/>
    </source>
</evidence>
<dbReference type="OrthoDB" id="9793236at2"/>
<comment type="similarity">
    <text evidence="8">Belongs to the bacterial reverse transcriptase family.</text>
</comment>
<dbReference type="SUPFAM" id="SSF56672">
    <property type="entry name" value="DNA/RNA polymerases"/>
    <property type="match status" value="1"/>
</dbReference>
<dbReference type="InterPro" id="IPR000123">
    <property type="entry name" value="Reverse_transcriptase_msDNA"/>
</dbReference>
<dbReference type="EMBL" id="MUZR01000008">
    <property type="protein sequence ID" value="OOC10841.1"/>
    <property type="molecule type" value="Genomic_DNA"/>
</dbReference>
<dbReference type="InterPro" id="IPR000477">
    <property type="entry name" value="RT_dom"/>
</dbReference>
<dbReference type="Pfam" id="PF00078">
    <property type="entry name" value="RVT_1"/>
    <property type="match status" value="1"/>
</dbReference>
<dbReference type="CDD" id="cd01651">
    <property type="entry name" value="RT_G2_intron"/>
    <property type="match status" value="1"/>
</dbReference>
<dbReference type="STRING" id="252474.B1A74_03150"/>
<sequence>MNALLDSMVDPENVQKAWRRVRRDRAPWSPEVNREHLDQALPRHLLRLVQDLQTGRYRPGAMRQFAVAKGDGGRRVISAQYLRDKLAQRMAHQVLEPRVEPFLHPDSFGYRPGRGVPHALHRVRERIATGLDWVVDADIRSFFDQVPHRGVRRELKRFVRDRGLRRLIDRWLVAGSHSASLAGSRRGVPQGAVLSPLLCNIFLDRLDRSLADAGIPFVRYADDFLLLAATRTDAERARSHVDRCLRRMGLELHPDKTRVSRVSPRVRFLGEPVVRRSRATRKRRQ</sequence>
<organism evidence="11 12">
    <name type="scientific">Thioalkalivibrio halophilus</name>
    <dbReference type="NCBI Taxonomy" id="252474"/>
    <lineage>
        <taxon>Bacteria</taxon>
        <taxon>Pseudomonadati</taxon>
        <taxon>Pseudomonadota</taxon>
        <taxon>Gammaproteobacteria</taxon>
        <taxon>Chromatiales</taxon>
        <taxon>Ectothiorhodospiraceae</taxon>
        <taxon>Thioalkalivibrio</taxon>
    </lineage>
</organism>
<keyword evidence="7" id="KW-0051">Antiviral defense</keyword>
<dbReference type="GO" id="GO:0051607">
    <property type="term" value="P:defense response to virus"/>
    <property type="evidence" value="ECO:0007669"/>
    <property type="project" value="UniProtKB-KW"/>
</dbReference>
<proteinExistence type="inferred from homology"/>
<reference evidence="11 12" key="1">
    <citation type="submission" date="2017-02" db="EMBL/GenBank/DDBJ databases">
        <title>Genomic diversity within the haloalkaliphilic genus Thioalkalivibrio.</title>
        <authorList>
            <person name="Ahn A.-C."/>
            <person name="Meier-Kolthoff J."/>
            <person name="Overmars L."/>
            <person name="Richter M."/>
            <person name="Woyke T."/>
            <person name="Sorokin D.Y."/>
            <person name="Muyzer G."/>
        </authorList>
    </citation>
    <scope>NUCLEOTIDE SEQUENCE [LARGE SCALE GENOMIC DNA]</scope>
    <source>
        <strain evidence="11 12">HL17</strain>
    </source>
</reference>
<evidence type="ECO:0000313" key="11">
    <source>
        <dbReference type="EMBL" id="OOC10841.1"/>
    </source>
</evidence>
<keyword evidence="6 11" id="KW-0695">RNA-directed DNA polymerase</keyword>
<evidence type="ECO:0000313" key="12">
    <source>
        <dbReference type="Proteomes" id="UP000189177"/>
    </source>
</evidence>
<evidence type="ECO:0000256" key="1">
    <source>
        <dbReference type="ARBA" id="ARBA00012493"/>
    </source>
</evidence>
<name>A0A1V3A0I4_9GAMM</name>
<evidence type="ECO:0000256" key="6">
    <source>
        <dbReference type="ARBA" id="ARBA00022918"/>
    </source>
</evidence>
<dbReference type="EC" id="2.7.7.49" evidence="1"/>
<dbReference type="PROSITE" id="PS50878">
    <property type="entry name" value="RT_POL"/>
    <property type="match status" value="1"/>
</dbReference>
<dbReference type="PANTHER" id="PTHR34047">
    <property type="entry name" value="NUCLEAR INTRON MATURASE 1, MITOCHONDRIAL-RELATED"/>
    <property type="match status" value="1"/>
</dbReference>
<dbReference type="InterPro" id="IPR051083">
    <property type="entry name" value="GrpII_Intron_Splice-Mob/Def"/>
</dbReference>
<dbReference type="GO" id="GO:0003964">
    <property type="term" value="F:RNA-directed DNA polymerase activity"/>
    <property type="evidence" value="ECO:0007669"/>
    <property type="project" value="UniProtKB-KW"/>
</dbReference>
<protein>
    <recommendedName>
        <fullName evidence="1">RNA-directed DNA polymerase</fullName>
        <ecNumber evidence="1">2.7.7.49</ecNumber>
    </recommendedName>
</protein>
<dbReference type="Proteomes" id="UP000189177">
    <property type="component" value="Unassembled WGS sequence"/>
</dbReference>
<keyword evidence="5" id="KW-0460">Magnesium</keyword>
<evidence type="ECO:0000256" key="5">
    <source>
        <dbReference type="ARBA" id="ARBA00022842"/>
    </source>
</evidence>
<evidence type="ECO:0000259" key="10">
    <source>
        <dbReference type="PROSITE" id="PS50878"/>
    </source>
</evidence>
<evidence type="ECO:0000256" key="9">
    <source>
        <dbReference type="ARBA" id="ARBA00048173"/>
    </source>
</evidence>
<feature type="domain" description="Reverse transcriptase" evidence="10">
    <location>
        <begin position="48"/>
        <end position="273"/>
    </location>
</feature>
<accession>A0A1V3A0I4</accession>
<dbReference type="InterPro" id="IPR043502">
    <property type="entry name" value="DNA/RNA_pol_sf"/>
</dbReference>
<dbReference type="InterPro" id="IPR043128">
    <property type="entry name" value="Rev_trsase/Diguanyl_cyclase"/>
</dbReference>
<comment type="caution">
    <text evidence="11">The sequence shown here is derived from an EMBL/GenBank/DDBJ whole genome shotgun (WGS) entry which is preliminary data.</text>
</comment>
<keyword evidence="4" id="KW-0479">Metal-binding</keyword>
<dbReference type="RefSeq" id="WP_024329733.1">
    <property type="nucleotide sequence ID" value="NZ_MUZR01000008.1"/>
</dbReference>
<gene>
    <name evidence="11" type="ORF">B1A74_03150</name>
</gene>
<evidence type="ECO:0000256" key="4">
    <source>
        <dbReference type="ARBA" id="ARBA00022723"/>
    </source>
</evidence>
<evidence type="ECO:0000256" key="3">
    <source>
        <dbReference type="ARBA" id="ARBA00022695"/>
    </source>
</evidence>
<dbReference type="PRINTS" id="PR00866">
    <property type="entry name" value="RNADNAPOLMS"/>
</dbReference>
<evidence type="ECO:0000256" key="2">
    <source>
        <dbReference type="ARBA" id="ARBA00022679"/>
    </source>
</evidence>
<dbReference type="Gene3D" id="3.30.70.270">
    <property type="match status" value="1"/>
</dbReference>
<keyword evidence="12" id="KW-1185">Reference proteome</keyword>
<dbReference type="AlphaFoldDB" id="A0A1V3A0I4"/>
<keyword evidence="3" id="KW-0548">Nucleotidyltransferase</keyword>
<comment type="catalytic activity">
    <reaction evidence="9">
        <text>DNA(n) + a 2'-deoxyribonucleoside 5'-triphosphate = DNA(n+1) + diphosphate</text>
        <dbReference type="Rhea" id="RHEA:22508"/>
        <dbReference type="Rhea" id="RHEA-COMP:17339"/>
        <dbReference type="Rhea" id="RHEA-COMP:17340"/>
        <dbReference type="ChEBI" id="CHEBI:33019"/>
        <dbReference type="ChEBI" id="CHEBI:61560"/>
        <dbReference type="ChEBI" id="CHEBI:173112"/>
        <dbReference type="EC" id="2.7.7.49"/>
    </reaction>
</comment>
<dbReference type="GO" id="GO:0003723">
    <property type="term" value="F:RNA binding"/>
    <property type="evidence" value="ECO:0007669"/>
    <property type="project" value="InterPro"/>
</dbReference>
<keyword evidence="2" id="KW-0808">Transferase</keyword>